<dbReference type="PANTHER" id="PTHR37984:SF15">
    <property type="entry name" value="INTEGRASE CATALYTIC DOMAIN-CONTAINING PROTEIN"/>
    <property type="match status" value="1"/>
</dbReference>
<accession>A0A8H7ZMX9</accession>
<evidence type="ECO:0000259" key="2">
    <source>
        <dbReference type="Pfam" id="PF17921"/>
    </source>
</evidence>
<feature type="region of interest" description="Disordered" evidence="1">
    <location>
        <begin position="282"/>
        <end position="304"/>
    </location>
</feature>
<dbReference type="OrthoDB" id="5136176at2759"/>
<evidence type="ECO:0000313" key="3">
    <source>
        <dbReference type="EMBL" id="KAG5456072.1"/>
    </source>
</evidence>
<dbReference type="Pfam" id="PF17921">
    <property type="entry name" value="Integrase_H2C2"/>
    <property type="match status" value="1"/>
</dbReference>
<name>A0A8H7ZMX9_9FUNG</name>
<gene>
    <name evidence="3" type="ORF">BJ554DRAFT_4290</name>
</gene>
<proteinExistence type="predicted"/>
<sequence>MAEELDPGDGAFQQNMTESLLTSFGGTSTENPGDMYLRILSTRRWQMHQECIDEFTLDMAHMYRQYGMAKGWDVAEVMWSTPTQRSYPGVQTSKCRAKTPISEHEQAAGIIEIGDIRDAMRQYTDGDEYAKFAHQHVSHQPNSRRARQFMIQDDLLYHGNRLYVPDCELRQQLLARAHDIHHPGAARLIGSLSKKYFWPSLAKDARAWCPSCNTCQRYKKGGRQPGMLHLLPVPKARFTDLAMDAFEPPYPSHGYDSILLIKNSPSLFGAFPRKKMILLKSSPGDSLKPSHLPPSPPSRFGTALRSRRRAPCFSSATAVAAPRASAPPRFAVARIAALRRRAVGAQNGLGGH</sequence>
<dbReference type="InterPro" id="IPR050951">
    <property type="entry name" value="Retrovirus_Pol_polyprotein"/>
</dbReference>
<dbReference type="Proteomes" id="UP000673691">
    <property type="component" value="Unassembled WGS sequence"/>
</dbReference>
<reference evidence="3 4" key="1">
    <citation type="journal article" name="Sci. Rep.">
        <title>Genome-scale phylogenetic analyses confirm Olpidium as the closest living zoosporic fungus to the non-flagellated, terrestrial fungi.</title>
        <authorList>
            <person name="Chang Y."/>
            <person name="Rochon D."/>
            <person name="Sekimoto S."/>
            <person name="Wang Y."/>
            <person name="Chovatia M."/>
            <person name="Sandor L."/>
            <person name="Salamov A."/>
            <person name="Grigoriev I.V."/>
            <person name="Stajich J.E."/>
            <person name="Spatafora J.W."/>
        </authorList>
    </citation>
    <scope>NUCLEOTIDE SEQUENCE [LARGE SCALE GENOMIC DNA]</scope>
    <source>
        <strain evidence="3">S191</strain>
    </source>
</reference>
<dbReference type="Gene3D" id="1.10.340.70">
    <property type="match status" value="1"/>
</dbReference>
<evidence type="ECO:0000313" key="4">
    <source>
        <dbReference type="Proteomes" id="UP000673691"/>
    </source>
</evidence>
<dbReference type="InterPro" id="IPR041588">
    <property type="entry name" value="Integrase_H2C2"/>
</dbReference>
<dbReference type="EMBL" id="JAEFCI010012328">
    <property type="protein sequence ID" value="KAG5456072.1"/>
    <property type="molecule type" value="Genomic_DNA"/>
</dbReference>
<organism evidence="3 4">
    <name type="scientific">Olpidium bornovanus</name>
    <dbReference type="NCBI Taxonomy" id="278681"/>
    <lineage>
        <taxon>Eukaryota</taxon>
        <taxon>Fungi</taxon>
        <taxon>Fungi incertae sedis</taxon>
        <taxon>Olpidiomycota</taxon>
        <taxon>Olpidiomycotina</taxon>
        <taxon>Olpidiomycetes</taxon>
        <taxon>Olpidiales</taxon>
        <taxon>Olpidiaceae</taxon>
        <taxon>Olpidium</taxon>
    </lineage>
</organism>
<dbReference type="AlphaFoldDB" id="A0A8H7ZMX9"/>
<comment type="caution">
    <text evidence="3">The sequence shown here is derived from an EMBL/GenBank/DDBJ whole genome shotgun (WGS) entry which is preliminary data.</text>
</comment>
<evidence type="ECO:0000256" key="1">
    <source>
        <dbReference type="SAM" id="MobiDB-lite"/>
    </source>
</evidence>
<feature type="domain" description="Integrase zinc-binding" evidence="2">
    <location>
        <begin position="166"/>
        <end position="220"/>
    </location>
</feature>
<keyword evidence="4" id="KW-1185">Reference proteome</keyword>
<protein>
    <recommendedName>
        <fullName evidence="2">Integrase zinc-binding domain-containing protein</fullName>
    </recommendedName>
</protein>
<dbReference type="PANTHER" id="PTHR37984">
    <property type="entry name" value="PROTEIN CBG26694"/>
    <property type="match status" value="1"/>
</dbReference>